<dbReference type="HOGENOM" id="CLU_3255897_0_0_10"/>
<dbReference type="EMBL" id="ACUZ02000058">
    <property type="protein sequence ID" value="EFB30528.1"/>
    <property type="molecule type" value="Genomic_DNA"/>
</dbReference>
<name>D1QVR5_9BACT</name>
<organism evidence="1 2">
    <name type="scientific">Segatella oris F0302</name>
    <dbReference type="NCBI Taxonomy" id="649760"/>
    <lineage>
        <taxon>Bacteria</taxon>
        <taxon>Pseudomonadati</taxon>
        <taxon>Bacteroidota</taxon>
        <taxon>Bacteroidia</taxon>
        <taxon>Bacteroidales</taxon>
        <taxon>Prevotellaceae</taxon>
        <taxon>Segatella</taxon>
    </lineage>
</organism>
<protein>
    <submittedName>
        <fullName evidence="1">Uncharacterized protein</fullName>
    </submittedName>
</protein>
<dbReference type="Proteomes" id="UP000004079">
    <property type="component" value="Unassembled WGS sequence"/>
</dbReference>
<gene>
    <name evidence="1" type="ORF">HMPREF0971_03105</name>
</gene>
<evidence type="ECO:0000313" key="2">
    <source>
        <dbReference type="Proteomes" id="UP000004079"/>
    </source>
</evidence>
<comment type="caution">
    <text evidence="1">The sequence shown here is derived from an EMBL/GenBank/DDBJ whole genome shotgun (WGS) entry which is preliminary data.</text>
</comment>
<proteinExistence type="predicted"/>
<dbReference type="AlphaFoldDB" id="D1QVR5"/>
<reference evidence="1 2" key="1">
    <citation type="submission" date="2009-11" db="EMBL/GenBank/DDBJ databases">
        <authorList>
            <person name="Weinstock G."/>
            <person name="Sodergren E."/>
            <person name="Clifton S."/>
            <person name="Fulton L."/>
            <person name="Fulton B."/>
            <person name="Courtney L."/>
            <person name="Fronick C."/>
            <person name="Harrison M."/>
            <person name="Strong C."/>
            <person name="Farmer C."/>
            <person name="Delahaunty K."/>
            <person name="Markovic C."/>
            <person name="Hall O."/>
            <person name="Minx P."/>
            <person name="Tomlinson C."/>
            <person name="Mitreva M."/>
            <person name="Nelson J."/>
            <person name="Hou S."/>
            <person name="Wollam A."/>
            <person name="Pepin K.H."/>
            <person name="Johnson M."/>
            <person name="Bhonagiri V."/>
            <person name="Nash W.E."/>
            <person name="Warren W."/>
            <person name="Chinwalla A."/>
            <person name="Mardis E.R."/>
            <person name="Wilson R.K."/>
        </authorList>
    </citation>
    <scope>NUCLEOTIDE SEQUENCE [LARGE SCALE GENOMIC DNA]</scope>
    <source>
        <strain evidence="1 2">F0302</strain>
    </source>
</reference>
<sequence length="42" mass="4925">MVFPYGKDNQFSKQMQINCHLSLQSKRSFRLSKAMKTAFETP</sequence>
<evidence type="ECO:0000313" key="1">
    <source>
        <dbReference type="EMBL" id="EFB30528.1"/>
    </source>
</evidence>
<accession>D1QVR5</accession>